<name>A0A1E1LHT3_9HELO</name>
<gene>
    <name evidence="2" type="ORF">RAG0_14664</name>
</gene>
<proteinExistence type="predicted"/>
<feature type="compositionally biased region" description="Basic and acidic residues" evidence="1">
    <location>
        <begin position="89"/>
        <end position="104"/>
    </location>
</feature>
<dbReference type="AlphaFoldDB" id="A0A1E1LHT3"/>
<evidence type="ECO:0000313" key="3">
    <source>
        <dbReference type="Proteomes" id="UP000178912"/>
    </source>
</evidence>
<evidence type="ECO:0000313" key="2">
    <source>
        <dbReference type="EMBL" id="CZT10087.1"/>
    </source>
</evidence>
<organism evidence="2 3">
    <name type="scientific">Rhynchosporium agropyri</name>
    <dbReference type="NCBI Taxonomy" id="914238"/>
    <lineage>
        <taxon>Eukaryota</taxon>
        <taxon>Fungi</taxon>
        <taxon>Dikarya</taxon>
        <taxon>Ascomycota</taxon>
        <taxon>Pezizomycotina</taxon>
        <taxon>Leotiomycetes</taxon>
        <taxon>Helotiales</taxon>
        <taxon>Ploettnerulaceae</taxon>
        <taxon>Rhynchosporium</taxon>
    </lineage>
</organism>
<evidence type="ECO:0000256" key="1">
    <source>
        <dbReference type="SAM" id="MobiDB-lite"/>
    </source>
</evidence>
<keyword evidence="3" id="KW-1185">Reference proteome</keyword>
<accession>A0A1E1LHT3</accession>
<protein>
    <submittedName>
        <fullName evidence="2">Uncharacterized protein</fullName>
    </submittedName>
</protein>
<feature type="region of interest" description="Disordered" evidence="1">
    <location>
        <begin position="85"/>
        <end position="107"/>
    </location>
</feature>
<reference evidence="3" key="1">
    <citation type="submission" date="2016-03" db="EMBL/GenBank/DDBJ databases">
        <authorList>
            <person name="Guldener U."/>
        </authorList>
    </citation>
    <scope>NUCLEOTIDE SEQUENCE [LARGE SCALE GENOMIC DNA]</scope>
    <source>
        <strain evidence="3">04CH-RAC-A.6.1</strain>
    </source>
</reference>
<dbReference type="EMBL" id="FJUX01000123">
    <property type="protein sequence ID" value="CZT10087.1"/>
    <property type="molecule type" value="Genomic_DNA"/>
</dbReference>
<sequence>MTPSHLQAGSIDKQPSSQSTLAFLLRCCEDMGLEWSRACTGMHPTTFNYSMPYSEDQRNLAIISIIQMLDSSVYYIDLVRSSSTEEESEKIGNKEGKARDKEDLNYGNSDWPTQGAPALWRNDVLPGFCNIDHCCDFNPAGEEVRLSPPAFFSTHSIKVDFYNVHIITPSIQEYDKRSKKIHFGVAHSESVYEIRKLRNEKAVLY</sequence>
<dbReference type="Proteomes" id="UP000178912">
    <property type="component" value="Unassembled WGS sequence"/>
</dbReference>